<proteinExistence type="predicted"/>
<gene>
    <name evidence="2" type="ORF">B0I31_115125</name>
    <name evidence="1" type="ORF">B0I31_1301</name>
</gene>
<organism evidence="1 3">
    <name type="scientific">Saccharothrix carnea</name>
    <dbReference type="NCBI Taxonomy" id="1280637"/>
    <lineage>
        <taxon>Bacteria</taxon>
        <taxon>Bacillati</taxon>
        <taxon>Actinomycetota</taxon>
        <taxon>Actinomycetes</taxon>
        <taxon>Pseudonocardiales</taxon>
        <taxon>Pseudonocardiaceae</taxon>
        <taxon>Saccharothrix</taxon>
    </lineage>
</organism>
<accession>A0A2P8HBS0</accession>
<name>A0A2P8HBS0_SACCR</name>
<evidence type="ECO:0000313" key="2">
    <source>
        <dbReference type="EMBL" id="PSL52173.1"/>
    </source>
</evidence>
<dbReference type="AlphaFoldDB" id="A0A2P8HBS0"/>
<sequence length="30" mass="3014">YTLDQASCVPSVVSRTAGANKGMPVSNGTC</sequence>
<dbReference type="EMBL" id="PYAX01000015">
    <property type="protein sequence ID" value="PSL52173.1"/>
    <property type="molecule type" value="Genomic_DNA"/>
</dbReference>
<dbReference type="EMBL" id="PYAX01000030">
    <property type="protein sequence ID" value="PSL43662.1"/>
    <property type="molecule type" value="Genomic_DNA"/>
</dbReference>
<protein>
    <submittedName>
        <fullName evidence="1">Uncharacterized protein</fullName>
    </submittedName>
</protein>
<evidence type="ECO:0000313" key="1">
    <source>
        <dbReference type="EMBL" id="PSL43662.1"/>
    </source>
</evidence>
<dbReference type="Proteomes" id="UP000241118">
    <property type="component" value="Unassembled WGS sequence"/>
</dbReference>
<keyword evidence="3" id="KW-1185">Reference proteome</keyword>
<reference evidence="1 3" key="1">
    <citation type="submission" date="2018-03" db="EMBL/GenBank/DDBJ databases">
        <title>Genomic Encyclopedia of Type Strains, Phase III (KMG-III): the genomes of soil and plant-associated and newly described type strains.</title>
        <authorList>
            <person name="Whitman W."/>
        </authorList>
    </citation>
    <scope>NUCLEOTIDE SEQUENCE [LARGE SCALE GENOMIC DNA]</scope>
    <source>
        <strain evidence="1 3">CGMCC 4.7097</strain>
    </source>
</reference>
<comment type="caution">
    <text evidence="1">The sequence shown here is derived from an EMBL/GenBank/DDBJ whole genome shotgun (WGS) entry which is preliminary data.</text>
</comment>
<evidence type="ECO:0000313" key="3">
    <source>
        <dbReference type="Proteomes" id="UP000241118"/>
    </source>
</evidence>
<feature type="non-terminal residue" evidence="1">
    <location>
        <position position="1"/>
    </location>
</feature>